<protein>
    <recommendedName>
        <fullName evidence="5">DNA transfer protein</fullName>
    </recommendedName>
</protein>
<accession>A0A6J5KY66</accession>
<reference evidence="1" key="1">
    <citation type="submission" date="2020-04" db="EMBL/GenBank/DDBJ databases">
        <authorList>
            <person name="Chiriac C."/>
            <person name="Salcher M."/>
            <person name="Ghai R."/>
            <person name="Kavagutti S V."/>
        </authorList>
    </citation>
    <scope>NUCLEOTIDE SEQUENCE</scope>
</reference>
<dbReference type="EMBL" id="LR796260">
    <property type="protein sequence ID" value="CAB4132590.1"/>
    <property type="molecule type" value="Genomic_DNA"/>
</dbReference>
<gene>
    <name evidence="3" type="ORF">UFOVP1363_5</name>
    <name evidence="4" type="ORF">UFOVP179_39</name>
    <name evidence="2" type="ORF">UFOVP260_40</name>
    <name evidence="1" type="ORF">UFOVP85_22</name>
</gene>
<dbReference type="EMBL" id="LR798228">
    <property type="protein sequence ID" value="CAB5207235.1"/>
    <property type="molecule type" value="Genomic_DNA"/>
</dbReference>
<evidence type="ECO:0000313" key="1">
    <source>
        <dbReference type="EMBL" id="CAB4126981.1"/>
    </source>
</evidence>
<dbReference type="EMBL" id="LR796198">
    <property type="protein sequence ID" value="CAB4126981.1"/>
    <property type="molecule type" value="Genomic_DNA"/>
</dbReference>
<evidence type="ECO:0000313" key="4">
    <source>
        <dbReference type="EMBL" id="CAB5207235.1"/>
    </source>
</evidence>
<evidence type="ECO:0008006" key="5">
    <source>
        <dbReference type="Google" id="ProtNLM"/>
    </source>
</evidence>
<dbReference type="EMBL" id="LR797327">
    <property type="protein sequence ID" value="CAB4202354.1"/>
    <property type="molecule type" value="Genomic_DNA"/>
</dbReference>
<organism evidence="1">
    <name type="scientific">uncultured Caudovirales phage</name>
    <dbReference type="NCBI Taxonomy" id="2100421"/>
    <lineage>
        <taxon>Viruses</taxon>
        <taxon>Duplodnaviria</taxon>
        <taxon>Heunggongvirae</taxon>
        <taxon>Uroviricota</taxon>
        <taxon>Caudoviricetes</taxon>
        <taxon>Peduoviridae</taxon>
        <taxon>Maltschvirus</taxon>
        <taxon>Maltschvirus maltsch</taxon>
    </lineage>
</organism>
<name>A0A6J5KY66_9CAUD</name>
<sequence>MSWLSNLFGGGKNPADAAMPYLNQIPGQTNQYLDPFFQAGKGALDPLQEQYKNLLGDPGGFMNKIGESYQQSPGFKAAMEQALTAGNHAAAAGGMAGSPQSQFQQMKMATDLTNQDYGDWMKNALGLYGQGLTGEQGMAGMGQQAGQSMADMIAQVLAQQANMAFRGQQEKNSQQNSLLGGLGKLGGAALGGFAGGPWGAFAGWNAMK</sequence>
<evidence type="ECO:0000313" key="3">
    <source>
        <dbReference type="EMBL" id="CAB4202354.1"/>
    </source>
</evidence>
<evidence type="ECO:0000313" key="2">
    <source>
        <dbReference type="EMBL" id="CAB4132590.1"/>
    </source>
</evidence>
<proteinExistence type="predicted"/>